<name>A0ABV0NFY1_9TELE</name>
<accession>A0ABV0NFY1</accession>
<reference evidence="1 2" key="1">
    <citation type="submission" date="2021-06" db="EMBL/GenBank/DDBJ databases">
        <authorList>
            <person name="Palmer J.M."/>
        </authorList>
    </citation>
    <scope>NUCLEOTIDE SEQUENCE [LARGE SCALE GENOMIC DNA]</scope>
    <source>
        <strain evidence="1 2">GA_2019</strain>
        <tissue evidence="1">Muscle</tissue>
    </source>
</reference>
<comment type="caution">
    <text evidence="1">The sequence shown here is derived from an EMBL/GenBank/DDBJ whole genome shotgun (WGS) entry which is preliminary data.</text>
</comment>
<sequence length="114" mass="13353">FNVEGDTVFCRVWWIEGFRPIRGPLQQPHCELKMARGWMPHRPIIMGQQVPSQQKPPWLPVQQSKEHCKPLTGHSEATLRTLRVDRLTRWRVGSREYNIQEIAQLGIHKGLHSQ</sequence>
<organism evidence="1 2">
    <name type="scientific">Goodea atripinnis</name>
    <dbReference type="NCBI Taxonomy" id="208336"/>
    <lineage>
        <taxon>Eukaryota</taxon>
        <taxon>Metazoa</taxon>
        <taxon>Chordata</taxon>
        <taxon>Craniata</taxon>
        <taxon>Vertebrata</taxon>
        <taxon>Euteleostomi</taxon>
        <taxon>Actinopterygii</taxon>
        <taxon>Neopterygii</taxon>
        <taxon>Teleostei</taxon>
        <taxon>Neoteleostei</taxon>
        <taxon>Acanthomorphata</taxon>
        <taxon>Ovalentaria</taxon>
        <taxon>Atherinomorphae</taxon>
        <taxon>Cyprinodontiformes</taxon>
        <taxon>Goodeidae</taxon>
        <taxon>Goodea</taxon>
    </lineage>
</organism>
<proteinExistence type="predicted"/>
<protein>
    <submittedName>
        <fullName evidence="1">Uncharacterized protein</fullName>
    </submittedName>
</protein>
<keyword evidence="2" id="KW-1185">Reference proteome</keyword>
<evidence type="ECO:0000313" key="1">
    <source>
        <dbReference type="EMBL" id="MEQ2170311.1"/>
    </source>
</evidence>
<gene>
    <name evidence="1" type="ORF">GOODEAATRI_034158</name>
</gene>
<feature type="non-terminal residue" evidence="1">
    <location>
        <position position="1"/>
    </location>
</feature>
<dbReference type="Proteomes" id="UP001476798">
    <property type="component" value="Unassembled WGS sequence"/>
</dbReference>
<evidence type="ECO:0000313" key="2">
    <source>
        <dbReference type="Proteomes" id="UP001476798"/>
    </source>
</evidence>
<dbReference type="EMBL" id="JAHRIO010038090">
    <property type="protein sequence ID" value="MEQ2170311.1"/>
    <property type="molecule type" value="Genomic_DNA"/>
</dbReference>